<accession>A0A150M370</accession>
<gene>
    <name evidence="2" type="ORF">B4119_3763</name>
</gene>
<name>A0A150M370_9BACL</name>
<evidence type="ECO:0000313" key="3">
    <source>
        <dbReference type="Proteomes" id="UP000075455"/>
    </source>
</evidence>
<dbReference type="STRING" id="81408.B4119_3763"/>
<organism evidence="2 3">
    <name type="scientific">Saccharococcus caldoxylosilyticus</name>
    <dbReference type="NCBI Taxonomy" id="81408"/>
    <lineage>
        <taxon>Bacteria</taxon>
        <taxon>Bacillati</taxon>
        <taxon>Bacillota</taxon>
        <taxon>Bacilli</taxon>
        <taxon>Bacillales</taxon>
        <taxon>Anoxybacillaceae</taxon>
        <taxon>Saccharococcus</taxon>
    </lineage>
</organism>
<evidence type="ECO:0000313" key="2">
    <source>
        <dbReference type="EMBL" id="KYD18933.1"/>
    </source>
</evidence>
<dbReference type="Proteomes" id="UP000075455">
    <property type="component" value="Unassembled WGS sequence"/>
</dbReference>
<reference evidence="2 3" key="1">
    <citation type="submission" date="2016-01" db="EMBL/GenBank/DDBJ databases">
        <title>Draft Genome Sequences of Seven Thermophilic Sporeformers Isolated from Foods.</title>
        <authorList>
            <person name="Berendsen E.M."/>
            <person name="Wells-Bennik M.H."/>
            <person name="Krawcyk A.O."/>
            <person name="De Jong A."/>
            <person name="Holsappel S."/>
            <person name="Eijlander R.T."/>
            <person name="Kuipers O.P."/>
        </authorList>
    </citation>
    <scope>NUCLEOTIDE SEQUENCE [LARGE SCALE GENOMIC DNA]</scope>
    <source>
        <strain evidence="2 3">B4119</strain>
    </source>
</reference>
<dbReference type="EMBL" id="LQYS01000014">
    <property type="protein sequence ID" value="KYD18933.1"/>
    <property type="molecule type" value="Genomic_DNA"/>
</dbReference>
<keyword evidence="1" id="KW-1133">Transmembrane helix</keyword>
<keyword evidence="1" id="KW-0812">Transmembrane</keyword>
<keyword evidence="1" id="KW-0472">Membrane</keyword>
<dbReference type="AlphaFoldDB" id="A0A150M370"/>
<feature type="transmembrane region" description="Helical" evidence="1">
    <location>
        <begin position="12"/>
        <end position="37"/>
    </location>
</feature>
<proteinExistence type="predicted"/>
<comment type="caution">
    <text evidence="2">The sequence shown here is derived from an EMBL/GenBank/DDBJ whole genome shotgun (WGS) entry which is preliminary data.</text>
</comment>
<protein>
    <submittedName>
        <fullName evidence="2">Uncharacterized protein</fullName>
    </submittedName>
</protein>
<evidence type="ECO:0000256" key="1">
    <source>
        <dbReference type="SAM" id="Phobius"/>
    </source>
</evidence>
<sequence length="38" mass="4443">MRHIVSSMRNSVFLFYHETIFSMIHVALCVGIAARYIE</sequence>